<dbReference type="Proteomes" id="UP001438707">
    <property type="component" value="Unassembled WGS sequence"/>
</dbReference>
<organism evidence="1 2">
    <name type="scientific">Apatococcus lobatus</name>
    <dbReference type="NCBI Taxonomy" id="904363"/>
    <lineage>
        <taxon>Eukaryota</taxon>
        <taxon>Viridiplantae</taxon>
        <taxon>Chlorophyta</taxon>
        <taxon>core chlorophytes</taxon>
        <taxon>Trebouxiophyceae</taxon>
        <taxon>Chlorellales</taxon>
        <taxon>Chlorellaceae</taxon>
        <taxon>Apatococcus</taxon>
    </lineage>
</organism>
<comment type="caution">
    <text evidence="1">The sequence shown here is derived from an EMBL/GenBank/DDBJ whole genome shotgun (WGS) entry which is preliminary data.</text>
</comment>
<evidence type="ECO:0000313" key="2">
    <source>
        <dbReference type="Proteomes" id="UP001438707"/>
    </source>
</evidence>
<protein>
    <submittedName>
        <fullName evidence="1">Uncharacterized protein</fullName>
    </submittedName>
</protein>
<accession>A0AAW1RLK3</accession>
<gene>
    <name evidence="1" type="ORF">WJX74_010327</name>
</gene>
<name>A0AAW1RLK3_9CHLO</name>
<proteinExistence type="predicted"/>
<evidence type="ECO:0000313" key="1">
    <source>
        <dbReference type="EMBL" id="KAK9834781.1"/>
    </source>
</evidence>
<dbReference type="AlphaFoldDB" id="A0AAW1RLK3"/>
<reference evidence="1 2" key="1">
    <citation type="journal article" date="2024" name="Nat. Commun.">
        <title>Phylogenomics reveals the evolutionary origins of lichenization in chlorophyte algae.</title>
        <authorList>
            <person name="Puginier C."/>
            <person name="Libourel C."/>
            <person name="Otte J."/>
            <person name="Skaloud P."/>
            <person name="Haon M."/>
            <person name="Grisel S."/>
            <person name="Petersen M."/>
            <person name="Berrin J.G."/>
            <person name="Delaux P.M."/>
            <person name="Dal Grande F."/>
            <person name="Keller J."/>
        </authorList>
    </citation>
    <scope>NUCLEOTIDE SEQUENCE [LARGE SCALE GENOMIC DNA]</scope>
    <source>
        <strain evidence="1 2">SAG 2145</strain>
    </source>
</reference>
<dbReference type="EMBL" id="JALJOS010000009">
    <property type="protein sequence ID" value="KAK9834781.1"/>
    <property type="molecule type" value="Genomic_DNA"/>
</dbReference>
<sequence length="91" mass="10482">MVDTVPAANFGLRRVLDETYKTYLKNTISQYHKHAVVAFVHARALTKFELRCAYPLERLAKRQGSRLNFICLRTRATEGCGKRRELRSGVI</sequence>
<keyword evidence="2" id="KW-1185">Reference proteome</keyword>